<dbReference type="EMBL" id="JAGIYQ010000014">
    <property type="protein sequence ID" value="MBP0726775.1"/>
    <property type="molecule type" value="Genomic_DNA"/>
</dbReference>
<evidence type="ECO:0000313" key="2">
    <source>
        <dbReference type="Proteomes" id="UP000682134"/>
    </source>
</evidence>
<evidence type="ECO:0000313" key="1">
    <source>
        <dbReference type="EMBL" id="MBP0726775.1"/>
    </source>
</evidence>
<sequence length="87" mass="10509">MLKNRLKKVEKAVSINDQKKMRYFICYKDLKVDLVRVTEGQQLLFVGNLENFLIFKQKYNEEGIFIIHSIPRPPEEWESYYKLDKLP</sequence>
<dbReference type="Proteomes" id="UP000682134">
    <property type="component" value="Unassembled WGS sequence"/>
</dbReference>
<gene>
    <name evidence="1" type="ORF">J5Y03_16575</name>
</gene>
<dbReference type="RefSeq" id="WP_209407117.1">
    <property type="nucleotide sequence ID" value="NZ_JAGIYQ010000014.1"/>
</dbReference>
<name>A0A940NLQ0_9BACI</name>
<dbReference type="AlphaFoldDB" id="A0A940NLQ0"/>
<keyword evidence="2" id="KW-1185">Reference proteome</keyword>
<proteinExistence type="predicted"/>
<comment type="caution">
    <text evidence="1">The sequence shown here is derived from an EMBL/GenBank/DDBJ whole genome shotgun (WGS) entry which is preliminary data.</text>
</comment>
<protein>
    <submittedName>
        <fullName evidence="1">Uncharacterized protein</fullName>
    </submittedName>
</protein>
<organism evidence="1 2">
    <name type="scientific">Gottfriedia endophytica</name>
    <dbReference type="NCBI Taxonomy" id="2820819"/>
    <lineage>
        <taxon>Bacteria</taxon>
        <taxon>Bacillati</taxon>
        <taxon>Bacillota</taxon>
        <taxon>Bacilli</taxon>
        <taxon>Bacillales</taxon>
        <taxon>Bacillaceae</taxon>
        <taxon>Gottfriedia</taxon>
    </lineage>
</organism>
<accession>A0A940NLQ0</accession>
<reference evidence="1" key="1">
    <citation type="submission" date="2021-04" db="EMBL/GenBank/DDBJ databases">
        <title>Genome seq and assembly of Bacillus sp.</title>
        <authorList>
            <person name="Chhetri G."/>
        </authorList>
    </citation>
    <scope>NUCLEOTIDE SEQUENCE</scope>
    <source>
        <strain evidence="1">RG28</strain>
    </source>
</reference>